<organism evidence="1">
    <name type="scientific">Pararge aegeria</name>
    <name type="common">speckled wood butterfly</name>
    <dbReference type="NCBI Taxonomy" id="116150"/>
    <lineage>
        <taxon>Eukaryota</taxon>
        <taxon>Metazoa</taxon>
        <taxon>Ecdysozoa</taxon>
        <taxon>Arthropoda</taxon>
        <taxon>Hexapoda</taxon>
        <taxon>Insecta</taxon>
        <taxon>Pterygota</taxon>
        <taxon>Neoptera</taxon>
        <taxon>Endopterygota</taxon>
        <taxon>Lepidoptera</taxon>
        <taxon>Glossata</taxon>
        <taxon>Ditrysia</taxon>
        <taxon>Papilionoidea</taxon>
        <taxon>Nymphalidae</taxon>
        <taxon>Satyrinae</taxon>
        <taxon>Satyrini</taxon>
        <taxon>Parargina</taxon>
        <taxon>Pararge</taxon>
    </lineage>
</organism>
<sequence length="76" mass="8901">MSVGIFTLADTDPIRNRLTDKLVRPINVSTATDIWLNQRSIYLHGHLQSLTSTRFKPRHRAERWFKNRKSSSTSYI</sequence>
<reference evidence="1" key="1">
    <citation type="journal article" date="2013" name="BMC Genomics">
        <title>Unscrambling butterfly oogenesis.</title>
        <authorList>
            <person name="Carter J.M."/>
            <person name="Baker S.C."/>
            <person name="Pink R."/>
            <person name="Carter D.R."/>
            <person name="Collins A."/>
            <person name="Tomlin J."/>
            <person name="Gibbs M."/>
            <person name="Breuker C.J."/>
        </authorList>
    </citation>
    <scope>NUCLEOTIDE SEQUENCE</scope>
    <source>
        <tissue evidence="1">Ovary</tissue>
    </source>
</reference>
<dbReference type="EMBL" id="GAIX01007307">
    <property type="protein sequence ID" value="JAA85253.1"/>
    <property type="molecule type" value="Transcribed_RNA"/>
</dbReference>
<dbReference type="AlphaFoldDB" id="S4P8D7"/>
<accession>S4P8D7</accession>
<name>S4P8D7_9NEOP</name>
<protein>
    <submittedName>
        <fullName evidence="1">Uncharacterized protein</fullName>
    </submittedName>
</protein>
<reference evidence="1" key="2">
    <citation type="submission" date="2013-05" db="EMBL/GenBank/DDBJ databases">
        <authorList>
            <person name="Carter J.-M."/>
            <person name="Baker S.C."/>
            <person name="Pink R."/>
            <person name="Carter D.R.F."/>
            <person name="Collins A."/>
            <person name="Tomlin J."/>
            <person name="Gibbs M."/>
            <person name="Breuker C.J."/>
        </authorList>
    </citation>
    <scope>NUCLEOTIDE SEQUENCE</scope>
    <source>
        <tissue evidence="1">Ovary</tissue>
    </source>
</reference>
<proteinExistence type="predicted"/>
<evidence type="ECO:0000313" key="1">
    <source>
        <dbReference type="EMBL" id="JAA85253.1"/>
    </source>
</evidence>